<evidence type="ECO:0000256" key="4">
    <source>
        <dbReference type="ARBA" id="ARBA00022692"/>
    </source>
</evidence>
<keyword evidence="8" id="KW-1015">Disulfide bond</keyword>
<dbReference type="PROSITE" id="PS50262">
    <property type="entry name" value="G_PROTEIN_RECEP_F1_2"/>
    <property type="match status" value="1"/>
</dbReference>
<gene>
    <name evidence="15" type="primary">CXCR6</name>
</gene>
<protein>
    <recommendedName>
        <fullName evidence="2">C-X-C chemokine receptor type 6</fullName>
    </recommendedName>
</protein>
<evidence type="ECO:0000256" key="5">
    <source>
        <dbReference type="ARBA" id="ARBA00022989"/>
    </source>
</evidence>
<dbReference type="FunFam" id="1.20.1070.10:FF:000035">
    <property type="entry name" value="C-C chemokine receptor type 6"/>
    <property type="match status" value="1"/>
</dbReference>
<dbReference type="GO" id="GO:0016493">
    <property type="term" value="F:C-C chemokine receptor activity"/>
    <property type="evidence" value="ECO:0000318"/>
    <property type="project" value="GO_Central"/>
</dbReference>
<keyword evidence="9 12" id="KW-0675">Receptor</keyword>
<sequence length="364" mass="41848">MYPSCRSSFLSAIDGDDSEFTTSLDDYYYNITENVFCEKSNVRLFAKNFIPPLYWTVFTAGILGNSLVILVYWYCSQMKTMTDMFLLNLAIADLLFLFTLPFWAVAAADQWKFQNTTCKLLVKGLYTLNLYTSMLLLTCITVDRFISVAQATKAHAYQSRRLTWGKITCICMWLISLAVTTPQFIYSTVSNQDKQVCLEFGNSDSRQVFLVALAAQMTIGFFLPLLAMIVCYSVIIKTLIRAKGFQKHKSLKIIFLVVAVFVLTQLPYNLVKLIVRAHWEYYTYPSFHYALVVTESIAYLRACLNPVLYAFVGLKFRNNFWKLLRDLRCPHQLQITSNWRTTDEDASKTFTASNLAEVTTTYQL</sequence>
<dbReference type="InterPro" id="IPR000276">
    <property type="entry name" value="GPCR_Rhodpsn"/>
</dbReference>
<proteinExistence type="inferred from homology"/>
<feature type="transmembrane region" description="Helical" evidence="13">
    <location>
        <begin position="253"/>
        <end position="275"/>
    </location>
</feature>
<dbReference type="SUPFAM" id="SSF81321">
    <property type="entry name" value="Family A G protein-coupled receptor-like"/>
    <property type="match status" value="1"/>
</dbReference>
<reference evidence="15" key="1">
    <citation type="submission" date="2025-08" db="UniProtKB">
        <authorList>
            <consortium name="Ensembl"/>
        </authorList>
    </citation>
    <scope>IDENTIFICATION</scope>
    <source>
        <strain evidence="15">Glennie</strain>
    </source>
</reference>
<evidence type="ECO:0000256" key="8">
    <source>
        <dbReference type="ARBA" id="ARBA00023157"/>
    </source>
</evidence>
<evidence type="ECO:0000256" key="3">
    <source>
        <dbReference type="ARBA" id="ARBA00022475"/>
    </source>
</evidence>
<dbReference type="STRING" id="9258.ENSOANP00000010838"/>
<dbReference type="GO" id="GO:0019722">
    <property type="term" value="P:calcium-mediated signaling"/>
    <property type="evidence" value="ECO:0000318"/>
    <property type="project" value="GO_Central"/>
</dbReference>
<dbReference type="GO" id="GO:0006954">
    <property type="term" value="P:inflammatory response"/>
    <property type="evidence" value="ECO:0007669"/>
    <property type="project" value="InterPro"/>
</dbReference>
<dbReference type="GeneTree" id="ENSGT01030000234667"/>
<evidence type="ECO:0000313" key="15">
    <source>
        <dbReference type="Ensembl" id="ENSOANP00000010838.2"/>
    </source>
</evidence>
<keyword evidence="4 12" id="KW-0812">Transmembrane</keyword>
<dbReference type="PRINTS" id="PR00657">
    <property type="entry name" value="CCCHEMOKINER"/>
</dbReference>
<feature type="transmembrane region" description="Helical" evidence="13">
    <location>
        <begin position="209"/>
        <end position="232"/>
    </location>
</feature>
<dbReference type="PANTHER" id="PTHR10489:SF705">
    <property type="entry name" value="C-X-C CHEMOKINE RECEPTOR TYPE 6"/>
    <property type="match status" value="1"/>
</dbReference>
<dbReference type="Bgee" id="ENSOANG00000006792">
    <property type="expression patterns" value="Expressed in ovary and 4 other cell types or tissues"/>
</dbReference>
<organism evidence="15 16">
    <name type="scientific">Ornithorhynchus anatinus</name>
    <name type="common">Duckbill platypus</name>
    <dbReference type="NCBI Taxonomy" id="9258"/>
    <lineage>
        <taxon>Eukaryota</taxon>
        <taxon>Metazoa</taxon>
        <taxon>Chordata</taxon>
        <taxon>Craniata</taxon>
        <taxon>Vertebrata</taxon>
        <taxon>Euteleostomi</taxon>
        <taxon>Mammalia</taxon>
        <taxon>Monotremata</taxon>
        <taxon>Ornithorhynchidae</taxon>
        <taxon>Ornithorhynchus</taxon>
    </lineage>
</organism>
<reference evidence="15" key="2">
    <citation type="submission" date="2025-09" db="UniProtKB">
        <authorList>
            <consortium name="Ensembl"/>
        </authorList>
    </citation>
    <scope>IDENTIFICATION</scope>
    <source>
        <strain evidence="15">Glennie</strain>
    </source>
</reference>
<dbReference type="eggNOG" id="ENOG502QSJQ">
    <property type="taxonomic scope" value="Eukaryota"/>
</dbReference>
<dbReference type="GO" id="GO:0019957">
    <property type="term" value="F:C-C chemokine binding"/>
    <property type="evidence" value="ECO:0000318"/>
    <property type="project" value="GO_Central"/>
</dbReference>
<comment type="subcellular location">
    <subcellularLocation>
        <location evidence="1">Cell membrane</location>
        <topology evidence="1">Multi-pass membrane protein</topology>
    </subcellularLocation>
</comment>
<feature type="transmembrane region" description="Helical" evidence="13">
    <location>
        <begin position="287"/>
        <end position="312"/>
    </location>
</feature>
<dbReference type="GO" id="GO:0060326">
    <property type="term" value="P:cell chemotaxis"/>
    <property type="evidence" value="ECO:0000318"/>
    <property type="project" value="GO_Central"/>
</dbReference>
<dbReference type="InParanoid" id="F6X7J9"/>
<feature type="transmembrane region" description="Helical" evidence="13">
    <location>
        <begin position="167"/>
        <end position="189"/>
    </location>
</feature>
<dbReference type="PRINTS" id="PR00237">
    <property type="entry name" value="GPCRRHODOPSN"/>
</dbReference>
<feature type="transmembrane region" description="Helical" evidence="13">
    <location>
        <begin position="53"/>
        <end position="73"/>
    </location>
</feature>
<dbReference type="FunCoup" id="F6X7J9">
    <property type="interactions" value="692"/>
</dbReference>
<keyword evidence="7 13" id="KW-0472">Membrane</keyword>
<feature type="domain" description="G-protein coupled receptors family 1 profile" evidence="14">
    <location>
        <begin position="64"/>
        <end position="309"/>
    </location>
</feature>
<keyword evidence="11 12" id="KW-0807">Transducer</keyword>
<dbReference type="InterPro" id="IPR050119">
    <property type="entry name" value="CCR1-9-like"/>
</dbReference>
<dbReference type="GO" id="GO:0015026">
    <property type="term" value="F:coreceptor activity"/>
    <property type="evidence" value="ECO:0007669"/>
    <property type="project" value="InterPro"/>
</dbReference>
<accession>F6X7J9</accession>
<evidence type="ECO:0000256" key="12">
    <source>
        <dbReference type="RuleBase" id="RU000688"/>
    </source>
</evidence>
<dbReference type="OMA" id="YASIHEW"/>
<comment type="similarity">
    <text evidence="12">Belongs to the G-protein coupled receptor 1 family.</text>
</comment>
<dbReference type="InterPro" id="IPR002235">
    <property type="entry name" value="Chemokine_CXCR6"/>
</dbReference>
<dbReference type="Proteomes" id="UP000002279">
    <property type="component" value="Unplaced"/>
</dbReference>
<keyword evidence="6 12" id="KW-0297">G-protein coupled receptor</keyword>
<evidence type="ECO:0000256" key="10">
    <source>
        <dbReference type="ARBA" id="ARBA00023180"/>
    </source>
</evidence>
<dbReference type="GO" id="GO:0009897">
    <property type="term" value="C:external side of plasma membrane"/>
    <property type="evidence" value="ECO:0000318"/>
    <property type="project" value="GO_Central"/>
</dbReference>
<evidence type="ECO:0000256" key="1">
    <source>
        <dbReference type="ARBA" id="ARBA00004651"/>
    </source>
</evidence>
<evidence type="ECO:0000256" key="7">
    <source>
        <dbReference type="ARBA" id="ARBA00023136"/>
    </source>
</evidence>
<keyword evidence="16" id="KW-1185">Reference proteome</keyword>
<evidence type="ECO:0000256" key="2">
    <source>
        <dbReference type="ARBA" id="ARBA00019717"/>
    </source>
</evidence>
<dbReference type="PROSITE" id="PS00237">
    <property type="entry name" value="G_PROTEIN_RECEP_F1_1"/>
    <property type="match status" value="1"/>
</dbReference>
<feature type="transmembrane region" description="Helical" evidence="13">
    <location>
        <begin position="85"/>
        <end position="106"/>
    </location>
</feature>
<dbReference type="Ensembl" id="ENSOANT00000010840.2">
    <property type="protein sequence ID" value="ENSOANP00000010838.2"/>
    <property type="gene ID" value="ENSOANG00000006792.2"/>
</dbReference>
<evidence type="ECO:0000256" key="9">
    <source>
        <dbReference type="ARBA" id="ARBA00023170"/>
    </source>
</evidence>
<dbReference type="AlphaFoldDB" id="F6X7J9"/>
<dbReference type="GO" id="GO:0006955">
    <property type="term" value="P:immune response"/>
    <property type="evidence" value="ECO:0000318"/>
    <property type="project" value="GO_Central"/>
</dbReference>
<keyword evidence="3" id="KW-1003">Cell membrane</keyword>
<keyword evidence="5 13" id="KW-1133">Transmembrane helix</keyword>
<name>F6X7J9_ORNAN</name>
<dbReference type="Gene3D" id="1.20.1070.10">
    <property type="entry name" value="Rhodopsin 7-helix transmembrane proteins"/>
    <property type="match status" value="1"/>
</dbReference>
<evidence type="ECO:0000259" key="14">
    <source>
        <dbReference type="PROSITE" id="PS50262"/>
    </source>
</evidence>
<keyword evidence="10" id="KW-0325">Glycoprotein</keyword>
<dbReference type="PANTHER" id="PTHR10489">
    <property type="entry name" value="CELL ADHESION MOLECULE"/>
    <property type="match status" value="1"/>
</dbReference>
<evidence type="ECO:0000313" key="16">
    <source>
        <dbReference type="Proteomes" id="UP000002279"/>
    </source>
</evidence>
<feature type="transmembrane region" description="Helical" evidence="13">
    <location>
        <begin position="126"/>
        <end position="146"/>
    </location>
</feature>
<evidence type="ECO:0000256" key="6">
    <source>
        <dbReference type="ARBA" id="ARBA00023040"/>
    </source>
</evidence>
<dbReference type="InterPro" id="IPR000355">
    <property type="entry name" value="Chemokine_rcpt"/>
</dbReference>
<dbReference type="PRINTS" id="PR01105">
    <property type="entry name" value="CXCCHMKINER6"/>
</dbReference>
<dbReference type="GO" id="GO:0007204">
    <property type="term" value="P:positive regulation of cytosolic calcium ion concentration"/>
    <property type="evidence" value="ECO:0000318"/>
    <property type="project" value="GO_Central"/>
</dbReference>
<evidence type="ECO:0000256" key="13">
    <source>
        <dbReference type="SAM" id="Phobius"/>
    </source>
</evidence>
<dbReference type="InterPro" id="IPR017452">
    <property type="entry name" value="GPCR_Rhodpsn_7TM"/>
</dbReference>
<dbReference type="GO" id="GO:0016494">
    <property type="term" value="F:C-X-C chemokine receptor activity"/>
    <property type="evidence" value="ECO:0007669"/>
    <property type="project" value="InterPro"/>
</dbReference>
<evidence type="ECO:0000256" key="11">
    <source>
        <dbReference type="ARBA" id="ARBA00023224"/>
    </source>
</evidence>
<dbReference type="Pfam" id="PF00001">
    <property type="entry name" value="7tm_1"/>
    <property type="match status" value="1"/>
</dbReference>